<reference evidence="9" key="1">
    <citation type="journal article" date="2019" name="Int. J. Syst. Evol. Microbiol.">
        <title>The Global Catalogue of Microorganisms (GCM) 10K type strain sequencing project: providing services to taxonomists for standard genome sequencing and annotation.</title>
        <authorList>
            <consortium name="The Broad Institute Genomics Platform"/>
            <consortium name="The Broad Institute Genome Sequencing Center for Infectious Disease"/>
            <person name="Wu L."/>
            <person name="Ma J."/>
        </authorList>
    </citation>
    <scope>NUCLEOTIDE SEQUENCE [LARGE SCALE GENOMIC DNA]</scope>
    <source>
        <strain evidence="9">JCM 9458</strain>
    </source>
</reference>
<accession>A0ABP6TAB2</accession>
<keyword evidence="3 6" id="KW-0812">Transmembrane</keyword>
<dbReference type="InterPro" id="IPR020846">
    <property type="entry name" value="MFS_dom"/>
</dbReference>
<feature type="transmembrane region" description="Helical" evidence="6">
    <location>
        <begin position="42"/>
        <end position="63"/>
    </location>
</feature>
<evidence type="ECO:0000256" key="1">
    <source>
        <dbReference type="ARBA" id="ARBA00004651"/>
    </source>
</evidence>
<evidence type="ECO:0000256" key="6">
    <source>
        <dbReference type="SAM" id="Phobius"/>
    </source>
</evidence>
<name>A0ABP6TAB2_9ACTN</name>
<dbReference type="RefSeq" id="WP_345732925.1">
    <property type="nucleotide sequence ID" value="NZ_BAAAYN010000057.1"/>
</dbReference>
<evidence type="ECO:0000259" key="7">
    <source>
        <dbReference type="PROSITE" id="PS50850"/>
    </source>
</evidence>
<feature type="transmembrane region" description="Helical" evidence="6">
    <location>
        <begin position="129"/>
        <end position="152"/>
    </location>
</feature>
<dbReference type="Pfam" id="PF07690">
    <property type="entry name" value="MFS_1"/>
    <property type="match status" value="1"/>
</dbReference>
<dbReference type="CDD" id="cd17324">
    <property type="entry name" value="MFS_NepI_like"/>
    <property type="match status" value="1"/>
</dbReference>
<keyword evidence="5 6" id="KW-0472">Membrane</keyword>
<dbReference type="PANTHER" id="PTHR43124">
    <property type="entry name" value="PURINE EFFLUX PUMP PBUE"/>
    <property type="match status" value="1"/>
</dbReference>
<sequence>MPVVVYVLGLSIFGLGTTEFMIAGLLPLIADDLDVSVPAVGGLISAFAIGMVIGAPTLTAACLRLPRKTTLIGALILFIAGQALGALAPNYGVLLVARVVTAVATGAFWGVASVTAVRAVTPDRTARALSVLLGGLTVANVLGVPAGTWLGQWLGWRATFWAVGVIALISLVGVVLYVPAGSRTDQVPQLRDELRTFRNGRLWVSLATTVLYAAAMFGAFSYAAPLITDVAGLSEAAVPVLLLMFGIGAFLGNLIGGRFADRGALTNLHISFVALLVVMAALATLAGYAVATVALLLLMGITGYSAAAALNARVFLLSAQAPTLASAVNTSAFNVGNTIGPWAGGAAISAGLGYRAPVWVGVGMLLGALALTFVSRSLDRTVAEAREPGREVAPQPA</sequence>
<feature type="transmembrane region" description="Helical" evidence="6">
    <location>
        <begin position="95"/>
        <end position="117"/>
    </location>
</feature>
<protein>
    <submittedName>
        <fullName evidence="8">MFS transporter</fullName>
    </submittedName>
</protein>
<evidence type="ECO:0000313" key="8">
    <source>
        <dbReference type="EMBL" id="GAA3396544.1"/>
    </source>
</evidence>
<dbReference type="InterPro" id="IPR011701">
    <property type="entry name" value="MFS"/>
</dbReference>
<dbReference type="SUPFAM" id="SSF103473">
    <property type="entry name" value="MFS general substrate transporter"/>
    <property type="match status" value="1"/>
</dbReference>
<evidence type="ECO:0000256" key="5">
    <source>
        <dbReference type="ARBA" id="ARBA00023136"/>
    </source>
</evidence>
<keyword evidence="4 6" id="KW-1133">Transmembrane helix</keyword>
<evidence type="ECO:0000256" key="3">
    <source>
        <dbReference type="ARBA" id="ARBA00022692"/>
    </source>
</evidence>
<evidence type="ECO:0000313" key="9">
    <source>
        <dbReference type="Proteomes" id="UP001501676"/>
    </source>
</evidence>
<organism evidence="8 9">
    <name type="scientific">Cryptosporangium minutisporangium</name>
    <dbReference type="NCBI Taxonomy" id="113569"/>
    <lineage>
        <taxon>Bacteria</taxon>
        <taxon>Bacillati</taxon>
        <taxon>Actinomycetota</taxon>
        <taxon>Actinomycetes</taxon>
        <taxon>Cryptosporangiales</taxon>
        <taxon>Cryptosporangiaceae</taxon>
        <taxon>Cryptosporangium</taxon>
    </lineage>
</organism>
<proteinExistence type="predicted"/>
<dbReference type="PANTHER" id="PTHR43124:SF3">
    <property type="entry name" value="CHLORAMPHENICOL EFFLUX PUMP RV0191"/>
    <property type="match status" value="1"/>
</dbReference>
<feature type="domain" description="Major facilitator superfamily (MFS) profile" evidence="7">
    <location>
        <begin position="4"/>
        <end position="379"/>
    </location>
</feature>
<feature type="transmembrane region" description="Helical" evidence="6">
    <location>
        <begin position="236"/>
        <end position="256"/>
    </location>
</feature>
<feature type="transmembrane region" description="Helical" evidence="6">
    <location>
        <begin position="70"/>
        <end position="89"/>
    </location>
</feature>
<evidence type="ECO:0000256" key="2">
    <source>
        <dbReference type="ARBA" id="ARBA00022475"/>
    </source>
</evidence>
<feature type="transmembrane region" description="Helical" evidence="6">
    <location>
        <begin position="356"/>
        <end position="374"/>
    </location>
</feature>
<comment type="subcellular location">
    <subcellularLocation>
        <location evidence="1">Cell membrane</location>
        <topology evidence="1">Multi-pass membrane protein</topology>
    </subcellularLocation>
</comment>
<dbReference type="PROSITE" id="PS50850">
    <property type="entry name" value="MFS"/>
    <property type="match status" value="1"/>
</dbReference>
<dbReference type="EMBL" id="BAAAYN010000057">
    <property type="protein sequence ID" value="GAA3396544.1"/>
    <property type="molecule type" value="Genomic_DNA"/>
</dbReference>
<dbReference type="Proteomes" id="UP001501676">
    <property type="component" value="Unassembled WGS sequence"/>
</dbReference>
<gene>
    <name evidence="8" type="ORF">GCM10020369_73650</name>
</gene>
<keyword evidence="2" id="KW-1003">Cell membrane</keyword>
<comment type="caution">
    <text evidence="8">The sequence shown here is derived from an EMBL/GenBank/DDBJ whole genome shotgun (WGS) entry which is preliminary data.</text>
</comment>
<feature type="transmembrane region" description="Helical" evidence="6">
    <location>
        <begin position="268"/>
        <end position="301"/>
    </location>
</feature>
<dbReference type="Gene3D" id="1.20.1250.20">
    <property type="entry name" value="MFS general substrate transporter like domains"/>
    <property type="match status" value="1"/>
</dbReference>
<dbReference type="NCBIfam" id="NF033135">
    <property type="entry name" value="cmx_cmrA"/>
    <property type="match status" value="1"/>
</dbReference>
<dbReference type="InterPro" id="IPR036259">
    <property type="entry name" value="MFS_trans_sf"/>
</dbReference>
<dbReference type="InterPro" id="IPR050189">
    <property type="entry name" value="MFS_Efflux_Transporters"/>
</dbReference>
<evidence type="ECO:0000256" key="4">
    <source>
        <dbReference type="ARBA" id="ARBA00022989"/>
    </source>
</evidence>
<feature type="transmembrane region" description="Helical" evidence="6">
    <location>
        <begin position="158"/>
        <end position="181"/>
    </location>
</feature>
<feature type="transmembrane region" description="Helical" evidence="6">
    <location>
        <begin position="7"/>
        <end position="30"/>
    </location>
</feature>
<keyword evidence="9" id="KW-1185">Reference proteome</keyword>
<feature type="transmembrane region" description="Helical" evidence="6">
    <location>
        <begin position="202"/>
        <end position="224"/>
    </location>
</feature>